<keyword evidence="2" id="KW-1185">Reference proteome</keyword>
<dbReference type="KEGG" id="anf:AQPE_4004"/>
<organism evidence="1 2">
    <name type="scientific">Aquipluma nitroreducens</name>
    <dbReference type="NCBI Taxonomy" id="2010828"/>
    <lineage>
        <taxon>Bacteria</taxon>
        <taxon>Pseudomonadati</taxon>
        <taxon>Bacteroidota</taxon>
        <taxon>Bacteroidia</taxon>
        <taxon>Marinilabiliales</taxon>
        <taxon>Prolixibacteraceae</taxon>
        <taxon>Aquipluma</taxon>
    </lineage>
</organism>
<proteinExistence type="predicted"/>
<dbReference type="Gene3D" id="3.10.450.620">
    <property type="entry name" value="JHP933, nucleotidyltransferase-like core domain"/>
    <property type="match status" value="1"/>
</dbReference>
<evidence type="ECO:0000313" key="1">
    <source>
        <dbReference type="EMBL" id="BBE19816.1"/>
    </source>
</evidence>
<dbReference type="AlphaFoldDB" id="A0A5K7SEC2"/>
<evidence type="ECO:0008006" key="3">
    <source>
        <dbReference type="Google" id="ProtNLM"/>
    </source>
</evidence>
<gene>
    <name evidence="1" type="ORF">AQPE_4004</name>
</gene>
<protein>
    <recommendedName>
        <fullName evidence="3">Nucleotidyl transferase AbiEii/AbiGii toxin family protein</fullName>
    </recommendedName>
</protein>
<name>A0A5K7SEC2_9BACT</name>
<dbReference type="InterPro" id="IPR014942">
    <property type="entry name" value="AbiEii"/>
</dbReference>
<reference evidence="1" key="1">
    <citation type="journal article" date="2020" name="Int. J. Syst. Evol. Microbiol.">
        <title>Aquipluma nitroreducens gen. nov. sp. nov., a novel facultatively anaerobic bacterium isolated from a freshwater lake.</title>
        <authorList>
            <person name="Watanabe M."/>
            <person name="Kojima H."/>
            <person name="Fukui M."/>
        </authorList>
    </citation>
    <scope>NUCLEOTIDE SEQUENCE</scope>
    <source>
        <strain evidence="1">MeG22</strain>
    </source>
</reference>
<dbReference type="Pfam" id="PF08843">
    <property type="entry name" value="AbiEii"/>
    <property type="match status" value="1"/>
</dbReference>
<dbReference type="Proteomes" id="UP001193389">
    <property type="component" value="Chromosome"/>
</dbReference>
<dbReference type="EMBL" id="AP018694">
    <property type="protein sequence ID" value="BBE19816.1"/>
    <property type="molecule type" value="Genomic_DNA"/>
</dbReference>
<evidence type="ECO:0000313" key="2">
    <source>
        <dbReference type="Proteomes" id="UP001193389"/>
    </source>
</evidence>
<dbReference type="RefSeq" id="WP_318348030.1">
    <property type="nucleotide sequence ID" value="NZ_AP018694.1"/>
</dbReference>
<sequence length="264" mass="31056">MIPRPYIAKWKDQVAWRSDAQVEQDLIISRALVEIFSDDFLRENLAFRGGTALYKLYLTPAPRYSEDIDLVQIKEGPIKPILQRIGEKIAFFEEPRVIKPKANNNTILYRFTSEAAPVQRLKLKIEINCREHFNLLGWNLMPFQVENEWFSGKCEITTYYLDELLGTKLRALYQRKKGRDLFDLFYASQHADLNFDRIIHCYREYMKFVVSKPPTVKEFTNNLKEKQASPLFLGDMEGLLSPDIKYDQNKAFEWFEENIVPLIG</sequence>
<accession>A0A5K7SEC2</accession>